<dbReference type="EMBL" id="VXLC01000012">
    <property type="protein sequence ID" value="KAA8886492.1"/>
    <property type="molecule type" value="Genomic_DNA"/>
</dbReference>
<evidence type="ECO:0000256" key="2">
    <source>
        <dbReference type="ARBA" id="ARBA00022475"/>
    </source>
</evidence>
<dbReference type="OrthoDB" id="3474767at2"/>
<dbReference type="GO" id="GO:0004222">
    <property type="term" value="F:metalloendopeptidase activity"/>
    <property type="evidence" value="ECO:0007669"/>
    <property type="project" value="InterPro"/>
</dbReference>
<feature type="transmembrane region" description="Helical" evidence="12">
    <location>
        <begin position="192"/>
        <end position="212"/>
    </location>
</feature>
<dbReference type="PANTHER" id="PTHR43221:SF1">
    <property type="entry name" value="PROTEASE HTPX"/>
    <property type="match status" value="1"/>
</dbReference>
<sequence>MPAPSTDDSPQRATTRSTDYLAVGLTLVLALPTVLLSAAIVLTLGAWAGIWLAITVTVLWVFFGIMLFDLAWFTPNRERFAKTFEFRRPIPPEDERLAAAWAKVTSAPGVDGWPYSLWVEQSDDPNAYAVPSRIVAVTSSALAGLKPRHLEAVLAHELGHHINVDPRVRLFDTWLALPGRVMWALCRKAGRIAGLFGPLAPYVRLVVAVGLLPVVAIVLTPIVGLAAALGIVVLLVVEPLTRSAQQRRDEFAADRVSVDLGYGRALAAALRRWGEQPLPPLVALRVSLYGTHPPLAARIRKIKLRLRE</sequence>
<proteinExistence type="inferred from homology"/>
<evidence type="ECO:0000256" key="6">
    <source>
        <dbReference type="ARBA" id="ARBA00022801"/>
    </source>
</evidence>
<organism evidence="14 15">
    <name type="scientific">Nocardia colli</name>
    <dbReference type="NCBI Taxonomy" id="2545717"/>
    <lineage>
        <taxon>Bacteria</taxon>
        <taxon>Bacillati</taxon>
        <taxon>Actinomycetota</taxon>
        <taxon>Actinomycetes</taxon>
        <taxon>Mycobacteriales</taxon>
        <taxon>Nocardiaceae</taxon>
        <taxon>Nocardia</taxon>
    </lineage>
</organism>
<keyword evidence="3 11" id="KW-0645">Protease</keyword>
<comment type="cofactor">
    <cofactor evidence="11">
        <name>Zn(2+)</name>
        <dbReference type="ChEBI" id="CHEBI:29105"/>
    </cofactor>
    <text evidence="11">Binds 1 zinc ion per subunit.</text>
</comment>
<comment type="subcellular location">
    <subcellularLocation>
        <location evidence="1">Cell membrane</location>
        <topology evidence="1">Multi-pass membrane protein</topology>
    </subcellularLocation>
</comment>
<evidence type="ECO:0000256" key="8">
    <source>
        <dbReference type="ARBA" id="ARBA00022989"/>
    </source>
</evidence>
<dbReference type="Gene3D" id="3.30.2010.10">
    <property type="entry name" value="Metalloproteases ('zincins'), catalytic domain"/>
    <property type="match status" value="1"/>
</dbReference>
<accession>A0A5N0EAP2</accession>
<feature type="transmembrane region" description="Helical" evidence="12">
    <location>
        <begin position="50"/>
        <end position="73"/>
    </location>
</feature>
<comment type="caution">
    <text evidence="14">The sequence shown here is derived from an EMBL/GenBank/DDBJ whole genome shotgun (WGS) entry which is preliminary data.</text>
</comment>
<reference evidence="14 15" key="1">
    <citation type="submission" date="2019-09" db="EMBL/GenBank/DDBJ databases">
        <authorList>
            <person name="Wang X."/>
        </authorList>
    </citation>
    <scope>NUCLEOTIDE SEQUENCE [LARGE SCALE GENOMIC DNA]</scope>
    <source>
        <strain evidence="14 15">CICC 11023</strain>
    </source>
</reference>
<name>A0A5N0EAP2_9NOCA</name>
<dbReference type="GO" id="GO:0046872">
    <property type="term" value="F:metal ion binding"/>
    <property type="evidence" value="ECO:0007669"/>
    <property type="project" value="UniProtKB-KW"/>
</dbReference>
<keyword evidence="4 12" id="KW-0812">Transmembrane</keyword>
<evidence type="ECO:0000256" key="5">
    <source>
        <dbReference type="ARBA" id="ARBA00022723"/>
    </source>
</evidence>
<feature type="domain" description="Peptidase M48" evidence="13">
    <location>
        <begin position="98"/>
        <end position="303"/>
    </location>
</feature>
<dbReference type="Proteomes" id="UP000323876">
    <property type="component" value="Unassembled WGS sequence"/>
</dbReference>
<keyword evidence="9 11" id="KW-0482">Metalloprotease</keyword>
<dbReference type="GO" id="GO:0005886">
    <property type="term" value="C:plasma membrane"/>
    <property type="evidence" value="ECO:0007669"/>
    <property type="project" value="UniProtKB-SubCell"/>
</dbReference>
<dbReference type="PANTHER" id="PTHR43221">
    <property type="entry name" value="PROTEASE HTPX"/>
    <property type="match status" value="1"/>
</dbReference>
<evidence type="ECO:0000256" key="10">
    <source>
        <dbReference type="ARBA" id="ARBA00023136"/>
    </source>
</evidence>
<gene>
    <name evidence="14" type="ORF">F3087_23745</name>
</gene>
<evidence type="ECO:0000256" key="3">
    <source>
        <dbReference type="ARBA" id="ARBA00022670"/>
    </source>
</evidence>
<dbReference type="InterPro" id="IPR001915">
    <property type="entry name" value="Peptidase_M48"/>
</dbReference>
<keyword evidence="5" id="KW-0479">Metal-binding</keyword>
<evidence type="ECO:0000256" key="1">
    <source>
        <dbReference type="ARBA" id="ARBA00004651"/>
    </source>
</evidence>
<evidence type="ECO:0000256" key="12">
    <source>
        <dbReference type="SAM" id="Phobius"/>
    </source>
</evidence>
<keyword evidence="15" id="KW-1185">Reference proteome</keyword>
<evidence type="ECO:0000313" key="14">
    <source>
        <dbReference type="EMBL" id="KAA8886492.1"/>
    </source>
</evidence>
<evidence type="ECO:0000313" key="15">
    <source>
        <dbReference type="Proteomes" id="UP000323876"/>
    </source>
</evidence>
<keyword evidence="8 12" id="KW-1133">Transmembrane helix</keyword>
<dbReference type="AlphaFoldDB" id="A0A5N0EAP2"/>
<dbReference type="Pfam" id="PF01435">
    <property type="entry name" value="Peptidase_M48"/>
    <property type="match status" value="1"/>
</dbReference>
<keyword evidence="2" id="KW-1003">Cell membrane</keyword>
<evidence type="ECO:0000256" key="4">
    <source>
        <dbReference type="ARBA" id="ARBA00022692"/>
    </source>
</evidence>
<feature type="transmembrane region" description="Helical" evidence="12">
    <location>
        <begin position="20"/>
        <end position="44"/>
    </location>
</feature>
<keyword evidence="10 12" id="KW-0472">Membrane</keyword>
<comment type="similarity">
    <text evidence="11">Belongs to the peptidase M48 family.</text>
</comment>
<dbReference type="RefSeq" id="WP_150404232.1">
    <property type="nucleotide sequence ID" value="NZ_VXLC01000012.1"/>
</dbReference>
<evidence type="ECO:0000259" key="13">
    <source>
        <dbReference type="Pfam" id="PF01435"/>
    </source>
</evidence>
<protein>
    <submittedName>
        <fullName evidence="14">M48 family metalloprotease</fullName>
    </submittedName>
</protein>
<dbReference type="GO" id="GO:0006508">
    <property type="term" value="P:proteolysis"/>
    <property type="evidence" value="ECO:0007669"/>
    <property type="project" value="UniProtKB-KW"/>
</dbReference>
<evidence type="ECO:0000256" key="7">
    <source>
        <dbReference type="ARBA" id="ARBA00022833"/>
    </source>
</evidence>
<feature type="transmembrane region" description="Helical" evidence="12">
    <location>
        <begin position="218"/>
        <end position="237"/>
    </location>
</feature>
<evidence type="ECO:0000256" key="11">
    <source>
        <dbReference type="RuleBase" id="RU003983"/>
    </source>
</evidence>
<evidence type="ECO:0000256" key="9">
    <source>
        <dbReference type="ARBA" id="ARBA00023049"/>
    </source>
</evidence>
<keyword evidence="7 11" id="KW-0862">Zinc</keyword>
<keyword evidence="6 11" id="KW-0378">Hydrolase</keyword>
<dbReference type="InterPro" id="IPR050083">
    <property type="entry name" value="HtpX_protease"/>
</dbReference>